<feature type="region of interest" description="Disordered" evidence="1">
    <location>
        <begin position="66"/>
        <end position="119"/>
    </location>
</feature>
<name>A0A218XPV9_PUNGR</name>
<dbReference type="EMBL" id="MTKT01001080">
    <property type="protein sequence ID" value="OWM86964.1"/>
    <property type="molecule type" value="Genomic_DNA"/>
</dbReference>
<protein>
    <submittedName>
        <fullName evidence="2">Uncharacterized protein</fullName>
    </submittedName>
</protein>
<organism evidence="2 3">
    <name type="scientific">Punica granatum</name>
    <name type="common">Pomegranate</name>
    <dbReference type="NCBI Taxonomy" id="22663"/>
    <lineage>
        <taxon>Eukaryota</taxon>
        <taxon>Viridiplantae</taxon>
        <taxon>Streptophyta</taxon>
        <taxon>Embryophyta</taxon>
        <taxon>Tracheophyta</taxon>
        <taxon>Spermatophyta</taxon>
        <taxon>Magnoliopsida</taxon>
        <taxon>eudicotyledons</taxon>
        <taxon>Gunneridae</taxon>
        <taxon>Pentapetalae</taxon>
        <taxon>rosids</taxon>
        <taxon>malvids</taxon>
        <taxon>Myrtales</taxon>
        <taxon>Lythraceae</taxon>
        <taxon>Punica</taxon>
    </lineage>
</organism>
<comment type="caution">
    <text evidence="2">The sequence shown here is derived from an EMBL/GenBank/DDBJ whole genome shotgun (WGS) entry which is preliminary data.</text>
</comment>
<feature type="compositionally biased region" description="Basic and acidic residues" evidence="1">
    <location>
        <begin position="26"/>
        <end position="36"/>
    </location>
</feature>
<dbReference type="Proteomes" id="UP000197138">
    <property type="component" value="Unassembled WGS sequence"/>
</dbReference>
<proteinExistence type="predicted"/>
<feature type="region of interest" description="Disordered" evidence="1">
    <location>
        <begin position="21"/>
        <end position="45"/>
    </location>
</feature>
<gene>
    <name evidence="2" type="ORF">CDL15_Pgr016000</name>
</gene>
<feature type="compositionally biased region" description="Low complexity" evidence="1">
    <location>
        <begin position="66"/>
        <end position="84"/>
    </location>
</feature>
<sequence>MAMPLGDGNFAPPRKYLNCPDLFGEDNTRPEVDRKSSIRARGRAGKMMESKNFLKWVFFFSPISASAAPSTDESSTPAAAAMPSPDDKSTPAPPDSHNAPPVPHPPSGIGLALHRDRPA</sequence>
<evidence type="ECO:0000313" key="2">
    <source>
        <dbReference type="EMBL" id="OWM86964.1"/>
    </source>
</evidence>
<dbReference type="AlphaFoldDB" id="A0A218XPV9"/>
<evidence type="ECO:0000256" key="1">
    <source>
        <dbReference type="SAM" id="MobiDB-lite"/>
    </source>
</evidence>
<evidence type="ECO:0000313" key="3">
    <source>
        <dbReference type="Proteomes" id="UP000197138"/>
    </source>
</evidence>
<reference evidence="3" key="1">
    <citation type="journal article" date="2017" name="Plant J.">
        <title>The pomegranate (Punica granatum L.) genome and the genomics of punicalagin biosynthesis.</title>
        <authorList>
            <person name="Qin G."/>
            <person name="Xu C."/>
            <person name="Ming R."/>
            <person name="Tang H."/>
            <person name="Guyot R."/>
            <person name="Kramer E.M."/>
            <person name="Hu Y."/>
            <person name="Yi X."/>
            <person name="Qi Y."/>
            <person name="Xu X."/>
            <person name="Gao Z."/>
            <person name="Pan H."/>
            <person name="Jian J."/>
            <person name="Tian Y."/>
            <person name="Yue Z."/>
            <person name="Xu Y."/>
        </authorList>
    </citation>
    <scope>NUCLEOTIDE SEQUENCE [LARGE SCALE GENOMIC DNA]</scope>
    <source>
        <strain evidence="3">cv. Dabenzi</strain>
    </source>
</reference>
<accession>A0A218XPV9</accession>